<evidence type="ECO:0000256" key="3">
    <source>
        <dbReference type="ARBA" id="ARBA00038502"/>
    </source>
</evidence>
<dbReference type="Pfam" id="PF13302">
    <property type="entry name" value="Acetyltransf_3"/>
    <property type="match status" value="1"/>
</dbReference>
<dbReference type="InterPro" id="IPR000182">
    <property type="entry name" value="GNAT_dom"/>
</dbReference>
<comment type="caution">
    <text evidence="5">The sequence shown here is derived from an EMBL/GenBank/DDBJ whole genome shotgun (WGS) entry which is preliminary data.</text>
</comment>
<accession>A0A3A9ZDZ6</accession>
<dbReference type="InterPro" id="IPR016181">
    <property type="entry name" value="Acyl_CoA_acyltransferase"/>
</dbReference>
<proteinExistence type="inferred from homology"/>
<sequence length="169" mass="18575">MILRDVEPGDVGAYVRMRCDPVMMAELGGPLPEEGMAAKVRRDVDSAAAGDEWIKMIVPDAADPAVVAGTVTIWAYEHDGEPVSEIGWMVLPEFQGRGLGKRAVRALLEQARDENRWGRVHAYPGVTNAASNGICRTLGFTLVGEQDFPFAGHVLRVNHWAIDPRRDLR</sequence>
<dbReference type="Proteomes" id="UP000281726">
    <property type="component" value="Unassembled WGS sequence"/>
</dbReference>
<evidence type="ECO:0000313" key="6">
    <source>
        <dbReference type="Proteomes" id="UP000281726"/>
    </source>
</evidence>
<comment type="similarity">
    <text evidence="3">Belongs to the acetyltransferase family. RimJ subfamily.</text>
</comment>
<dbReference type="SUPFAM" id="SSF55729">
    <property type="entry name" value="Acyl-CoA N-acyltransferases (Nat)"/>
    <property type="match status" value="1"/>
</dbReference>
<feature type="domain" description="N-acetyltransferase" evidence="4">
    <location>
        <begin position="1"/>
        <end position="169"/>
    </location>
</feature>
<dbReference type="GO" id="GO:0005737">
    <property type="term" value="C:cytoplasm"/>
    <property type="evidence" value="ECO:0007669"/>
    <property type="project" value="TreeGrafter"/>
</dbReference>
<dbReference type="AlphaFoldDB" id="A0A3A9ZDZ6"/>
<evidence type="ECO:0000256" key="1">
    <source>
        <dbReference type="ARBA" id="ARBA00022679"/>
    </source>
</evidence>
<dbReference type="EMBL" id="RBAK01000005">
    <property type="protein sequence ID" value="RKN46369.1"/>
    <property type="molecule type" value="Genomic_DNA"/>
</dbReference>
<dbReference type="PANTHER" id="PTHR43792:SF8">
    <property type="entry name" value="[RIBOSOMAL PROTEIN US5]-ALANINE N-ACETYLTRANSFERASE"/>
    <property type="match status" value="1"/>
</dbReference>
<evidence type="ECO:0000256" key="2">
    <source>
        <dbReference type="ARBA" id="ARBA00023315"/>
    </source>
</evidence>
<organism evidence="5 6">
    <name type="scientific">Micromonospora endolithica</name>
    <dbReference type="NCBI Taxonomy" id="230091"/>
    <lineage>
        <taxon>Bacteria</taxon>
        <taxon>Bacillati</taxon>
        <taxon>Actinomycetota</taxon>
        <taxon>Actinomycetes</taxon>
        <taxon>Micromonosporales</taxon>
        <taxon>Micromonosporaceae</taxon>
        <taxon>Micromonospora</taxon>
    </lineage>
</organism>
<dbReference type="GO" id="GO:0008999">
    <property type="term" value="F:protein-N-terminal-alanine acetyltransferase activity"/>
    <property type="evidence" value="ECO:0007669"/>
    <property type="project" value="TreeGrafter"/>
</dbReference>
<name>A0A3A9ZDZ6_9ACTN</name>
<dbReference type="RefSeq" id="WP_120729149.1">
    <property type="nucleotide sequence ID" value="NZ_RBAK01000005.1"/>
</dbReference>
<evidence type="ECO:0000313" key="5">
    <source>
        <dbReference type="EMBL" id="RKN46369.1"/>
    </source>
</evidence>
<protein>
    <submittedName>
        <fullName evidence="5">N-acetyltransferase</fullName>
    </submittedName>
</protein>
<reference evidence="5 6" key="1">
    <citation type="journal article" date="2004" name="Syst. Appl. Microbiol.">
        <title>Cryptoendolithic actinomycetes from antarctic sandstone rock samples: Micromonospora endolithica sp. nov. and two isolates related to Micromonospora coerulea Jensen 1932.</title>
        <authorList>
            <person name="Hirsch P."/>
            <person name="Mevs U."/>
            <person name="Kroppenstedt R.M."/>
            <person name="Schumann P."/>
            <person name="Stackebrandt E."/>
        </authorList>
    </citation>
    <scope>NUCLEOTIDE SEQUENCE [LARGE SCALE GENOMIC DNA]</scope>
    <source>
        <strain evidence="5 6">JCM 12677</strain>
    </source>
</reference>
<dbReference type="CDD" id="cd04301">
    <property type="entry name" value="NAT_SF"/>
    <property type="match status" value="1"/>
</dbReference>
<keyword evidence="6" id="KW-1185">Reference proteome</keyword>
<keyword evidence="2" id="KW-0012">Acyltransferase</keyword>
<dbReference type="Gene3D" id="3.40.630.30">
    <property type="match status" value="1"/>
</dbReference>
<dbReference type="PANTHER" id="PTHR43792">
    <property type="entry name" value="GNAT FAMILY, PUTATIVE (AFU_ORTHOLOGUE AFUA_3G00765)-RELATED-RELATED"/>
    <property type="match status" value="1"/>
</dbReference>
<dbReference type="PROSITE" id="PS51186">
    <property type="entry name" value="GNAT"/>
    <property type="match status" value="1"/>
</dbReference>
<gene>
    <name evidence="5" type="ORF">D7223_15790</name>
</gene>
<evidence type="ECO:0000259" key="4">
    <source>
        <dbReference type="PROSITE" id="PS51186"/>
    </source>
</evidence>
<keyword evidence="1 5" id="KW-0808">Transferase</keyword>
<dbReference type="OrthoDB" id="2631610at2"/>
<dbReference type="InterPro" id="IPR051531">
    <property type="entry name" value="N-acetyltransferase"/>
</dbReference>